<comment type="caution">
    <text evidence="3">The sequence shown here is derived from an EMBL/GenBank/DDBJ whole genome shotgun (WGS) entry which is preliminary data.</text>
</comment>
<dbReference type="InterPro" id="IPR022673">
    <property type="entry name" value="Hexokinase_C"/>
</dbReference>
<dbReference type="Pfam" id="PF03727">
    <property type="entry name" value="Hexokinase_2"/>
    <property type="match status" value="1"/>
</dbReference>
<keyword evidence="4" id="KW-1185">Reference proteome</keyword>
<reference evidence="3 4" key="1">
    <citation type="submission" date="2024-02" db="EMBL/GenBank/DDBJ databases">
        <title>Chromosome-scale genome assembly of the rough periwinkle Littorina saxatilis.</title>
        <authorList>
            <person name="De Jode A."/>
            <person name="Faria R."/>
            <person name="Formenti G."/>
            <person name="Sims Y."/>
            <person name="Smith T.P."/>
            <person name="Tracey A."/>
            <person name="Wood J.M.D."/>
            <person name="Zagrodzka Z.B."/>
            <person name="Johannesson K."/>
            <person name="Butlin R.K."/>
            <person name="Leder E.H."/>
        </authorList>
    </citation>
    <scope>NUCLEOTIDE SEQUENCE [LARGE SCALE GENOMIC DNA]</scope>
    <source>
        <strain evidence="3">Snail1</strain>
        <tissue evidence="3">Muscle</tissue>
    </source>
</reference>
<accession>A0AAN9GH04</accession>
<dbReference type="SUPFAM" id="SSF53067">
    <property type="entry name" value="Actin-like ATPase domain"/>
    <property type="match status" value="1"/>
</dbReference>
<comment type="pathway">
    <text evidence="1">Carbohydrate degradation; glycolysis; D-glyceraldehyde 3-phosphate and glycerone phosphate from D-glucose: step 1/4.</text>
</comment>
<evidence type="ECO:0000256" key="1">
    <source>
        <dbReference type="ARBA" id="ARBA00004888"/>
    </source>
</evidence>
<dbReference type="GO" id="GO:0005975">
    <property type="term" value="P:carbohydrate metabolic process"/>
    <property type="evidence" value="ECO:0007669"/>
    <property type="project" value="InterPro"/>
</dbReference>
<dbReference type="Gene3D" id="3.40.367.20">
    <property type="match status" value="1"/>
</dbReference>
<dbReference type="AlphaFoldDB" id="A0AAN9GH04"/>
<dbReference type="GO" id="GO:0016773">
    <property type="term" value="F:phosphotransferase activity, alcohol group as acceptor"/>
    <property type="evidence" value="ECO:0007669"/>
    <property type="project" value="InterPro"/>
</dbReference>
<evidence type="ECO:0000259" key="2">
    <source>
        <dbReference type="Pfam" id="PF03727"/>
    </source>
</evidence>
<dbReference type="GO" id="GO:0005524">
    <property type="term" value="F:ATP binding"/>
    <property type="evidence" value="ECO:0007669"/>
    <property type="project" value="InterPro"/>
</dbReference>
<feature type="domain" description="Hexokinase C-terminal" evidence="2">
    <location>
        <begin position="4"/>
        <end position="77"/>
    </location>
</feature>
<proteinExistence type="predicted"/>
<dbReference type="EMBL" id="JBAMIC010000007">
    <property type="protein sequence ID" value="KAK7106445.1"/>
    <property type="molecule type" value="Genomic_DNA"/>
</dbReference>
<dbReference type="Proteomes" id="UP001374579">
    <property type="component" value="Unassembled WGS sequence"/>
</dbReference>
<evidence type="ECO:0000313" key="3">
    <source>
        <dbReference type="EMBL" id="KAK7106445.1"/>
    </source>
</evidence>
<dbReference type="InterPro" id="IPR043129">
    <property type="entry name" value="ATPase_NBD"/>
</dbReference>
<name>A0AAN9GH04_9CAEN</name>
<sequence>MNSNKEDRQTVRYVCKTVLKRAADLAAAGVATLINLLDVPEVSVAIEEDIDESHSEFLKHLEKRASELVNPKLKVSANIVYQNKHGDV</sequence>
<gene>
    <name evidence="3" type="ORF">V1264_017701</name>
</gene>
<protein>
    <recommendedName>
        <fullName evidence="2">Hexokinase C-terminal domain-containing protein</fullName>
    </recommendedName>
</protein>
<evidence type="ECO:0000313" key="4">
    <source>
        <dbReference type="Proteomes" id="UP001374579"/>
    </source>
</evidence>
<organism evidence="3 4">
    <name type="scientific">Littorina saxatilis</name>
    <dbReference type="NCBI Taxonomy" id="31220"/>
    <lineage>
        <taxon>Eukaryota</taxon>
        <taxon>Metazoa</taxon>
        <taxon>Spiralia</taxon>
        <taxon>Lophotrochozoa</taxon>
        <taxon>Mollusca</taxon>
        <taxon>Gastropoda</taxon>
        <taxon>Caenogastropoda</taxon>
        <taxon>Littorinimorpha</taxon>
        <taxon>Littorinoidea</taxon>
        <taxon>Littorinidae</taxon>
        <taxon>Littorina</taxon>
    </lineage>
</organism>